<dbReference type="PROSITE" id="PS50093">
    <property type="entry name" value="PKD"/>
    <property type="match status" value="2"/>
</dbReference>
<dbReference type="SUPFAM" id="SSF49299">
    <property type="entry name" value="PKD domain"/>
    <property type="match status" value="2"/>
</dbReference>
<dbReference type="InterPro" id="IPR000601">
    <property type="entry name" value="PKD_dom"/>
</dbReference>
<dbReference type="Gene3D" id="2.60.40.10">
    <property type="entry name" value="Immunoglobulins"/>
    <property type="match status" value="2"/>
</dbReference>
<name>A0A8J8FFM7_9BACT</name>
<evidence type="ECO:0000313" key="3">
    <source>
        <dbReference type="Proteomes" id="UP000598971"/>
    </source>
</evidence>
<evidence type="ECO:0000313" key="2">
    <source>
        <dbReference type="EMBL" id="NNV54234.1"/>
    </source>
</evidence>
<dbReference type="EMBL" id="WHPF01000002">
    <property type="protein sequence ID" value="NNV54234.1"/>
    <property type="molecule type" value="Genomic_DNA"/>
</dbReference>
<dbReference type="RefSeq" id="WP_171606164.1">
    <property type="nucleotide sequence ID" value="NZ_WHPF01000002.1"/>
</dbReference>
<dbReference type="CDD" id="cd00146">
    <property type="entry name" value="PKD"/>
    <property type="match status" value="2"/>
</dbReference>
<organism evidence="2 3">
    <name type="scientific">Limnovirga soli</name>
    <dbReference type="NCBI Taxonomy" id="2656915"/>
    <lineage>
        <taxon>Bacteria</taxon>
        <taxon>Pseudomonadati</taxon>
        <taxon>Bacteroidota</taxon>
        <taxon>Chitinophagia</taxon>
        <taxon>Chitinophagales</taxon>
        <taxon>Chitinophagaceae</taxon>
        <taxon>Limnovirga</taxon>
    </lineage>
</organism>
<dbReference type="Proteomes" id="UP000598971">
    <property type="component" value="Unassembled WGS sequence"/>
</dbReference>
<dbReference type="Pfam" id="PF13585">
    <property type="entry name" value="CHU_C"/>
    <property type="match status" value="1"/>
</dbReference>
<proteinExistence type="predicted"/>
<dbReference type="InterPro" id="IPR035986">
    <property type="entry name" value="PKD_dom_sf"/>
</dbReference>
<dbReference type="InterPro" id="IPR026341">
    <property type="entry name" value="T9SS_type_B"/>
</dbReference>
<sequence length="880" mass="95685">MKKYLLLILVYCCVLDVKATHISGGELYYEYIGPGDLPNTDKYKIIMLLYRDCNSIGAELNSESVNIGIYLASNGVRQYSLHLNKEWVSQDPPVIQNSPNAVPCIIGDKAVCFQYGRFSNIIDLARNPDGYLLSWIRYSRQFLSNVDYTAYPERSIGATFTTSIPGEGEIGTGTNNSAKFSEGDTALVCANRNFTIDYSAKDKDGDSLVYYFCSAYVGGDSTQPNPPPPNFIDLNDVVYKVPYSGGSPLGPGVTIDRKTGLISGKAPADPGKYVVNVCCEEWRNGLRLNIHHKDFILKVGSCDIPEAILKPSYITCDGFNLIFTNTSTSGLINSYYWDFGDTTSNADTSLLPEPSFSYKDSGTYFVKLVVNKGEKCSDSTIAKALVYPGFIPDFEVTGSCALNPFTFRDLTTSQYGVVDSWFWDFGDVGTLADTSKLKTPVYKYSSPQTADVTLMVTNSKGCLDTLVKTIVIADKPDVILPFRDTLICIIDTLQLHASSTSSSAVFSWTPNINIDRTTVADPLVSPPSTTTYFVTVNDKGCINTDSIIVNVVSAVQLTIGNDSTICLTDSIQLKPQTNALYFAWSPGTNFRDSTEAQPFILPTAATTYQLTASIGKCTALDSIKISVVPYPKASAGVDTSICFGKTTLLQANITGSQFSWSPTNSLLNENTLTPTAGPQATTSYILTVTDVLGCPKPSFDTIVVNVIPKILAFAGNDTAIVANQPLQLNATGGTVYNWSPITGLSNPNISNPIAILGPERDTITYFVNVGTSVGCNATDNIKVTIFKTLPQLFIPSAFTPNNDRLNDILTPKVVGMQKFNYFKVFNRWGVLMFSTSEQGKGWDGMYGGIKQASGTYVYMAQAVDYSGKLINQKGTVVLIR</sequence>
<comment type="caution">
    <text evidence="2">The sequence shown here is derived from an EMBL/GenBank/DDBJ whole genome shotgun (WGS) entry which is preliminary data.</text>
</comment>
<feature type="domain" description="PKD" evidence="1">
    <location>
        <begin position="420"/>
        <end position="472"/>
    </location>
</feature>
<accession>A0A8J8FFM7</accession>
<dbReference type="InterPro" id="IPR013783">
    <property type="entry name" value="Ig-like_fold"/>
</dbReference>
<dbReference type="InterPro" id="IPR022409">
    <property type="entry name" value="PKD/Chitinase_dom"/>
</dbReference>
<reference evidence="2" key="1">
    <citation type="submission" date="2019-10" db="EMBL/GenBank/DDBJ databases">
        <title>Draft genome sequence of Panacibacter sp. KCS-6.</title>
        <authorList>
            <person name="Yim K.J."/>
        </authorList>
    </citation>
    <scope>NUCLEOTIDE SEQUENCE</scope>
    <source>
        <strain evidence="2">KCS-6</strain>
    </source>
</reference>
<keyword evidence="3" id="KW-1185">Reference proteome</keyword>
<dbReference type="SMART" id="SM00089">
    <property type="entry name" value="PKD"/>
    <property type="match status" value="2"/>
</dbReference>
<evidence type="ECO:0000259" key="1">
    <source>
        <dbReference type="PROSITE" id="PS50093"/>
    </source>
</evidence>
<protein>
    <submittedName>
        <fullName evidence="2">T9SS type B sorting domain-containing protein</fullName>
    </submittedName>
</protein>
<gene>
    <name evidence="2" type="ORF">GD597_02100</name>
</gene>
<feature type="domain" description="PKD" evidence="1">
    <location>
        <begin position="320"/>
        <end position="371"/>
    </location>
</feature>
<dbReference type="AlphaFoldDB" id="A0A8J8FFM7"/>
<dbReference type="Pfam" id="PF18911">
    <property type="entry name" value="PKD_4"/>
    <property type="match status" value="1"/>
</dbReference>
<dbReference type="NCBIfam" id="TIGR04131">
    <property type="entry name" value="Bac_Flav_CTERM"/>
    <property type="match status" value="1"/>
</dbReference>